<evidence type="ECO:0000313" key="1">
    <source>
        <dbReference type="EMBL" id="GEU90206.1"/>
    </source>
</evidence>
<proteinExistence type="predicted"/>
<comment type="caution">
    <text evidence="1">The sequence shown here is derived from an EMBL/GenBank/DDBJ whole genome shotgun (WGS) entry which is preliminary data.</text>
</comment>
<sequence length="221" mass="24529">MPIRVKLDRLMKLRDCATWDGGKTTWGGRVEAMGTVPLKAGVRGRVFGRKNGSYGCCPQNFFGNSWTLKDVRYILGLKRRLIFVGQLDEEGYHVGFGDQQWKVTKGSLVVARGNKRGSLYMVKVPFDGINATIDGRGNATLWHRGGHMSEKVKILATKGRIPDLQKAIVGFCEPCVLGKQKKADLATMLPLSMTTAGSREFIEYCAENGIRMMKTVLETPQ</sequence>
<dbReference type="EMBL" id="BKCJ010010134">
    <property type="protein sequence ID" value="GEU90206.1"/>
    <property type="molecule type" value="Genomic_DNA"/>
</dbReference>
<organism evidence="1">
    <name type="scientific">Tanacetum cinerariifolium</name>
    <name type="common">Dalmatian daisy</name>
    <name type="synonym">Chrysanthemum cinerariifolium</name>
    <dbReference type="NCBI Taxonomy" id="118510"/>
    <lineage>
        <taxon>Eukaryota</taxon>
        <taxon>Viridiplantae</taxon>
        <taxon>Streptophyta</taxon>
        <taxon>Embryophyta</taxon>
        <taxon>Tracheophyta</taxon>
        <taxon>Spermatophyta</taxon>
        <taxon>Magnoliopsida</taxon>
        <taxon>eudicotyledons</taxon>
        <taxon>Gunneridae</taxon>
        <taxon>Pentapetalae</taxon>
        <taxon>asterids</taxon>
        <taxon>campanulids</taxon>
        <taxon>Asterales</taxon>
        <taxon>Asteraceae</taxon>
        <taxon>Asteroideae</taxon>
        <taxon>Anthemideae</taxon>
        <taxon>Anthemidinae</taxon>
        <taxon>Tanacetum</taxon>
    </lineage>
</organism>
<protein>
    <submittedName>
        <fullName evidence="1">Retrovirus-related Pol polyprotein from transposon TNT 1-94</fullName>
    </submittedName>
</protein>
<dbReference type="AlphaFoldDB" id="A0A6L2NVR8"/>
<gene>
    <name evidence="1" type="ORF">Tci_062184</name>
</gene>
<name>A0A6L2NVR8_TANCI</name>
<accession>A0A6L2NVR8</accession>
<reference evidence="1" key="1">
    <citation type="journal article" date="2019" name="Sci. Rep.">
        <title>Draft genome of Tanacetum cinerariifolium, the natural source of mosquito coil.</title>
        <authorList>
            <person name="Yamashiro T."/>
            <person name="Shiraishi A."/>
            <person name="Satake H."/>
            <person name="Nakayama K."/>
        </authorList>
    </citation>
    <scope>NUCLEOTIDE SEQUENCE</scope>
</reference>